<sequence length="394" mass="44752">MAKLILDRGNFADFTSISNVFLDEYMPKANGEFIKIYLHLLRLMNRNTSEASEDELTLSNIADRFNMLEADVNRALHYWADQSLLSLSTDKSGNIACIRFEALKSNRYLVSGISTENVSGAIEVSDISDVKPEILAAVSGDSTPIPVPETSGIIIPAKRKYSPKEIASFSNDDRFEQLTFLAQTYLGCTLNPADINSIIYMLDGLKLDSDFIIYIMEKCISEGHKTFSYIEKTAISYVQKDIYTIEEAKLDAKVKKDIYKRIYKIFGLTYKAPVKNEVLYISKWTDKYGFSDDIILEACNRTMEHTHCASFRYADGILTNWFKNDANCLEAIEKLDKIHSEETAKSFSVVSKAPAKKAVKAKRAKTFEQRTYDYSQLEKKIVESQNKKFAKKNI</sequence>
<evidence type="ECO:0000313" key="3">
    <source>
        <dbReference type="EMBL" id="MBC5668884.1"/>
    </source>
</evidence>
<dbReference type="RefSeq" id="WP_186840694.1">
    <property type="nucleotide sequence ID" value="NZ_JACOOZ010000011.1"/>
</dbReference>
<keyword evidence="4" id="KW-1185">Reference proteome</keyword>
<evidence type="ECO:0000256" key="1">
    <source>
        <dbReference type="ARBA" id="ARBA00093462"/>
    </source>
</evidence>
<dbReference type="PANTHER" id="PTHR37293">
    <property type="entry name" value="PHAGE REPLICATION PROTEIN-RELATED"/>
    <property type="match status" value="1"/>
</dbReference>
<dbReference type="InterPro" id="IPR034829">
    <property type="entry name" value="DnaD-like_sf"/>
</dbReference>
<dbReference type="InterPro" id="IPR053162">
    <property type="entry name" value="DnaD"/>
</dbReference>
<dbReference type="PANTHER" id="PTHR37293:SF5">
    <property type="entry name" value="DNA REPLICATION PROTEIN"/>
    <property type="match status" value="1"/>
</dbReference>
<organism evidence="3 4">
    <name type="scientific">Eubacterium segne</name>
    <dbReference type="NCBI Taxonomy" id="2763045"/>
    <lineage>
        <taxon>Bacteria</taxon>
        <taxon>Bacillati</taxon>
        <taxon>Bacillota</taxon>
        <taxon>Clostridia</taxon>
        <taxon>Eubacteriales</taxon>
        <taxon>Eubacteriaceae</taxon>
        <taxon>Eubacterium</taxon>
    </lineage>
</organism>
<dbReference type="InterPro" id="IPR006343">
    <property type="entry name" value="DnaB/C_C"/>
</dbReference>
<dbReference type="NCBIfam" id="TIGR01446">
    <property type="entry name" value="DnaD_dom"/>
    <property type="match status" value="1"/>
</dbReference>
<comment type="caution">
    <text evidence="3">The sequence shown here is derived from an EMBL/GenBank/DDBJ whole genome shotgun (WGS) entry which is preliminary data.</text>
</comment>
<evidence type="ECO:0000259" key="2">
    <source>
        <dbReference type="Pfam" id="PF07261"/>
    </source>
</evidence>
<dbReference type="Gene3D" id="1.10.10.630">
    <property type="entry name" value="DnaD domain-like"/>
    <property type="match status" value="2"/>
</dbReference>
<accession>A0ABR7F7A7</accession>
<reference evidence="3 4" key="1">
    <citation type="submission" date="2020-08" db="EMBL/GenBank/DDBJ databases">
        <title>Genome public.</title>
        <authorList>
            <person name="Liu C."/>
            <person name="Sun Q."/>
        </authorList>
    </citation>
    <scope>NUCLEOTIDE SEQUENCE [LARGE SCALE GENOMIC DNA]</scope>
    <source>
        <strain evidence="3 4">BX4</strain>
    </source>
</reference>
<dbReference type="EMBL" id="JACOOZ010000011">
    <property type="protein sequence ID" value="MBC5668884.1"/>
    <property type="molecule type" value="Genomic_DNA"/>
</dbReference>
<feature type="domain" description="DnaB/C C-terminal" evidence="2">
    <location>
        <begin position="275"/>
        <end position="333"/>
    </location>
</feature>
<evidence type="ECO:0000313" key="4">
    <source>
        <dbReference type="Proteomes" id="UP000597877"/>
    </source>
</evidence>
<dbReference type="SUPFAM" id="SSF158499">
    <property type="entry name" value="DnaD domain-like"/>
    <property type="match status" value="2"/>
</dbReference>
<gene>
    <name evidence="3" type="ORF">H8S00_12990</name>
</gene>
<name>A0ABR7F7A7_9FIRM</name>
<dbReference type="Proteomes" id="UP000597877">
    <property type="component" value="Unassembled WGS sequence"/>
</dbReference>
<feature type="domain" description="DnaB/C C-terminal" evidence="2">
    <location>
        <begin position="181"/>
        <end position="249"/>
    </location>
</feature>
<comment type="similarity">
    <text evidence="1">Belongs to the DnaB/DnaD family.</text>
</comment>
<proteinExistence type="inferred from homology"/>
<dbReference type="Pfam" id="PF07261">
    <property type="entry name" value="DnaB_2"/>
    <property type="match status" value="2"/>
</dbReference>
<protein>
    <submittedName>
        <fullName evidence="3">DnaD domain protein</fullName>
    </submittedName>
</protein>